<organism evidence="1 2">
    <name type="scientific">Leptospira interrogans serovar Grippotyphosa str. LT2186</name>
    <dbReference type="NCBI Taxonomy" id="1001599"/>
    <lineage>
        <taxon>Bacteria</taxon>
        <taxon>Pseudomonadati</taxon>
        <taxon>Spirochaetota</taxon>
        <taxon>Spirochaetia</taxon>
        <taxon>Leptospirales</taxon>
        <taxon>Leptospiraceae</taxon>
        <taxon>Leptospira</taxon>
    </lineage>
</organism>
<accession>M3HI33</accession>
<gene>
    <name evidence="1" type="ORF">LEP1GSC151_0032</name>
</gene>
<proteinExistence type="predicted"/>
<dbReference type="EMBL" id="AFME02000106">
    <property type="protein sequence ID" value="EMG12305.1"/>
    <property type="molecule type" value="Genomic_DNA"/>
</dbReference>
<evidence type="ECO:0000313" key="2">
    <source>
        <dbReference type="Proteomes" id="UP000011776"/>
    </source>
</evidence>
<protein>
    <recommendedName>
        <fullName evidence="3">N-acetyltransferase domain-containing protein</fullName>
    </recommendedName>
</protein>
<comment type="caution">
    <text evidence="1">The sequence shown here is derived from an EMBL/GenBank/DDBJ whole genome shotgun (WGS) entry which is preliminary data.</text>
</comment>
<reference evidence="1 2" key="1">
    <citation type="submission" date="2013-02" db="EMBL/GenBank/DDBJ databases">
        <authorList>
            <person name="Harkins D.M."/>
            <person name="Durkin A.S."/>
            <person name="Brinkac L.M."/>
            <person name="Haft D.H."/>
            <person name="Selengut J.D."/>
            <person name="Sanka R."/>
            <person name="DePew J."/>
            <person name="Purushe J."/>
            <person name="Tulsiani S.M."/>
            <person name="Graham G.C."/>
            <person name="Burns M.-A."/>
            <person name="Dohnt M.F."/>
            <person name="Smythe L.D."/>
            <person name="McKay D.B."/>
            <person name="Craig S.B."/>
            <person name="Vinetz J.M."/>
            <person name="Sutton G.G."/>
            <person name="Nierman W.C."/>
            <person name="Fouts D.E."/>
        </authorList>
    </citation>
    <scope>NUCLEOTIDE SEQUENCE [LARGE SCALE GENOMIC DNA]</scope>
    <source>
        <strain evidence="1 2">LT2186</strain>
    </source>
</reference>
<dbReference type="AlphaFoldDB" id="M3HI33"/>
<evidence type="ECO:0008006" key="3">
    <source>
        <dbReference type="Google" id="ProtNLM"/>
    </source>
</evidence>
<sequence length="228" mass="26893">MLIKYCVLKLVQLLDFFKNKRHNKVMSTLISENSIKMISGTGSSRELTRIKDFLRRSFDSAGYSDTPWRAFNYDEWSTWFYFEKESEILSVMRIVEKKPYNIIPLENAVIYNEDEKIPHRRYAVIEERVADWNSLAFVHTYDGWRAARETFKAVAKFCVQKQFSIIYGMYPRALKSIGLFYKKFGAHLSHRFYEDVYYPGLYLKGELCVCSVVEIEKKTLQEIASKSS</sequence>
<dbReference type="BioCyc" id="LINT1001599:G11K9-5264-MONOMER"/>
<dbReference type="Proteomes" id="UP000011776">
    <property type="component" value="Unassembled WGS sequence"/>
</dbReference>
<dbReference type="NCBIfam" id="NF047533">
    <property type="entry name" value="LBL_2463_fam"/>
    <property type="match status" value="1"/>
</dbReference>
<evidence type="ECO:0000313" key="1">
    <source>
        <dbReference type="EMBL" id="EMG12305.1"/>
    </source>
</evidence>
<name>M3HI33_LEPIR</name>